<keyword evidence="1" id="KW-0812">Transmembrane</keyword>
<name>A0A0D5NMN1_9BACL</name>
<dbReference type="GO" id="GO:0000270">
    <property type="term" value="P:peptidoglycan metabolic process"/>
    <property type="evidence" value="ECO:0007669"/>
    <property type="project" value="TreeGrafter"/>
</dbReference>
<dbReference type="AlphaFoldDB" id="A0A0D5NMN1"/>
<dbReference type="Pfam" id="PF02698">
    <property type="entry name" value="DUF218"/>
    <property type="match status" value="1"/>
</dbReference>
<evidence type="ECO:0000259" key="2">
    <source>
        <dbReference type="Pfam" id="PF02698"/>
    </source>
</evidence>
<dbReference type="HOGENOM" id="CLU_053514_1_1_9"/>
<proteinExistence type="predicted"/>
<keyword evidence="1" id="KW-1133">Transmembrane helix</keyword>
<reference evidence="3 4" key="1">
    <citation type="journal article" date="2015" name="J. Biotechnol.">
        <title>Complete genome sequence of Paenibacillus beijingensis 7188(T) (=DSM 24997(T)), a novel rhizobacterium from jujube garden soil.</title>
        <authorList>
            <person name="Kwak Y."/>
            <person name="Shin J.H."/>
        </authorList>
    </citation>
    <scope>NUCLEOTIDE SEQUENCE [LARGE SCALE GENOMIC DNA]</scope>
    <source>
        <strain evidence="3 4">DSM 24997</strain>
    </source>
</reference>
<dbReference type="KEGG" id="pbj:VN24_18845"/>
<gene>
    <name evidence="3" type="ORF">VN24_18845</name>
</gene>
<dbReference type="InterPro" id="IPR003848">
    <property type="entry name" value="DUF218"/>
</dbReference>
<keyword evidence="1" id="KW-0472">Membrane</keyword>
<evidence type="ECO:0000256" key="1">
    <source>
        <dbReference type="SAM" id="Phobius"/>
    </source>
</evidence>
<evidence type="ECO:0000313" key="3">
    <source>
        <dbReference type="EMBL" id="AJY76242.1"/>
    </source>
</evidence>
<dbReference type="Gene3D" id="3.40.50.620">
    <property type="entry name" value="HUPs"/>
    <property type="match status" value="1"/>
</dbReference>
<dbReference type="OrthoDB" id="9782395at2"/>
<dbReference type="GO" id="GO:0005886">
    <property type="term" value="C:plasma membrane"/>
    <property type="evidence" value="ECO:0007669"/>
    <property type="project" value="TreeGrafter"/>
</dbReference>
<dbReference type="PANTHER" id="PTHR30336">
    <property type="entry name" value="INNER MEMBRANE PROTEIN, PROBABLE PERMEASE"/>
    <property type="match status" value="1"/>
</dbReference>
<dbReference type="CDD" id="cd06259">
    <property type="entry name" value="YdcF-like"/>
    <property type="match status" value="1"/>
</dbReference>
<organism evidence="3 4">
    <name type="scientific">Paenibacillus beijingensis</name>
    <dbReference type="NCBI Taxonomy" id="1126833"/>
    <lineage>
        <taxon>Bacteria</taxon>
        <taxon>Bacillati</taxon>
        <taxon>Bacillota</taxon>
        <taxon>Bacilli</taxon>
        <taxon>Bacillales</taxon>
        <taxon>Paenibacillaceae</taxon>
        <taxon>Paenibacillus</taxon>
    </lineage>
</organism>
<keyword evidence="4" id="KW-1185">Reference proteome</keyword>
<dbReference type="EMBL" id="CP011058">
    <property type="protein sequence ID" value="AJY76242.1"/>
    <property type="molecule type" value="Genomic_DNA"/>
</dbReference>
<dbReference type="PATRIC" id="fig|1126833.4.peg.4146"/>
<evidence type="ECO:0000313" key="4">
    <source>
        <dbReference type="Proteomes" id="UP000032633"/>
    </source>
</evidence>
<dbReference type="RefSeq" id="WP_045671670.1">
    <property type="nucleotide sequence ID" value="NZ_CP011058.1"/>
</dbReference>
<dbReference type="Proteomes" id="UP000032633">
    <property type="component" value="Chromosome"/>
</dbReference>
<feature type="domain" description="DUF218" evidence="2">
    <location>
        <begin position="76"/>
        <end position="242"/>
    </location>
</feature>
<feature type="transmembrane region" description="Helical" evidence="1">
    <location>
        <begin position="7"/>
        <end position="30"/>
    </location>
</feature>
<protein>
    <submittedName>
        <fullName evidence="3">Membrane protein</fullName>
    </submittedName>
</protein>
<feature type="transmembrane region" description="Helical" evidence="1">
    <location>
        <begin position="36"/>
        <end position="55"/>
    </location>
</feature>
<reference evidence="4" key="2">
    <citation type="submission" date="2015-03" db="EMBL/GenBank/DDBJ databases">
        <title>Genome sequence of Paenibacillus beijingensis strain DSM 24997T.</title>
        <authorList>
            <person name="Kwak Y."/>
            <person name="Shin J.-H."/>
        </authorList>
    </citation>
    <scope>NUCLEOTIDE SEQUENCE [LARGE SCALE GENOMIC DNA]</scope>
    <source>
        <strain evidence="4">DSM 24997</strain>
    </source>
</reference>
<dbReference type="GO" id="GO:0043164">
    <property type="term" value="P:Gram-negative-bacterium-type cell wall biogenesis"/>
    <property type="evidence" value="ECO:0007669"/>
    <property type="project" value="TreeGrafter"/>
</dbReference>
<dbReference type="InterPro" id="IPR051599">
    <property type="entry name" value="Cell_Envelope_Assoc"/>
</dbReference>
<dbReference type="InterPro" id="IPR014729">
    <property type="entry name" value="Rossmann-like_a/b/a_fold"/>
</dbReference>
<accession>A0A0D5NMN1</accession>
<dbReference type="PANTHER" id="PTHR30336:SF4">
    <property type="entry name" value="ENVELOPE BIOGENESIS FACTOR ELYC"/>
    <property type="match status" value="1"/>
</dbReference>
<sequence length="252" mass="27495">MIYLIKFVYSFILPPGLLLLLLLVVAIRLWKKQPMYASILLGITFLFYILSTGFVSDKLVRSLEQSYEPPSNVQGDVIVVLGGGATKDTPDFGGSGNLSGSAGNRLLAAARLHERTGLPILFSGGQVFSDSGNEADIATRQLLELGIPASDLLTENRSLNTEQNAMYTAAMLKERGYSRPILMTSAFHLPRSVLNFERIGVTVTPYPVDYWTSVNESLYPAKFSPSSSAFSASGTALKEYLGIAALELKKMW</sequence>